<evidence type="ECO:0000259" key="2">
    <source>
        <dbReference type="PROSITE" id="PS50110"/>
    </source>
</evidence>
<dbReference type="EMBL" id="CP076128">
    <property type="protein sequence ID" value="QWG07294.1"/>
    <property type="molecule type" value="Genomic_DNA"/>
</dbReference>
<accession>A0ABX8GV51</accession>
<protein>
    <submittedName>
        <fullName evidence="3">Response regulator</fullName>
    </submittedName>
</protein>
<dbReference type="Gene3D" id="3.40.50.2300">
    <property type="match status" value="1"/>
</dbReference>
<keyword evidence="4" id="KW-1185">Reference proteome</keyword>
<dbReference type="PANTHER" id="PTHR44520">
    <property type="entry name" value="RESPONSE REGULATOR RCP1-RELATED"/>
    <property type="match status" value="1"/>
</dbReference>
<feature type="domain" description="Response regulatory" evidence="2">
    <location>
        <begin position="5"/>
        <end position="132"/>
    </location>
</feature>
<proteinExistence type="predicted"/>
<dbReference type="InterPro" id="IPR052893">
    <property type="entry name" value="TCS_response_regulator"/>
</dbReference>
<reference evidence="3 4" key="1">
    <citation type="submission" date="2021-05" db="EMBL/GenBank/DDBJ databases">
        <title>Comparative genomic studies on the polysaccharide-degrading batcterial strains of the Flammeovirga genus.</title>
        <authorList>
            <person name="Zewei F."/>
            <person name="Zheng Z."/>
            <person name="Yu L."/>
            <person name="Ruyue G."/>
            <person name="Yanhong M."/>
            <person name="Yuanyuan C."/>
            <person name="Jingyan G."/>
            <person name="Wenjun H."/>
        </authorList>
    </citation>
    <scope>NUCLEOTIDE SEQUENCE [LARGE SCALE GENOMIC DNA]</scope>
    <source>
        <strain evidence="3 4">YS10</strain>
    </source>
</reference>
<dbReference type="PROSITE" id="PS50110">
    <property type="entry name" value="RESPONSE_REGULATORY"/>
    <property type="match status" value="1"/>
</dbReference>
<keyword evidence="1" id="KW-0597">Phosphoprotein</keyword>
<evidence type="ECO:0000313" key="4">
    <source>
        <dbReference type="Proteomes" id="UP000682802"/>
    </source>
</evidence>
<dbReference type="RefSeq" id="WP_144074690.1">
    <property type="nucleotide sequence ID" value="NZ_CP076128.1"/>
</dbReference>
<organism evidence="3 4">
    <name type="scientific">Flammeovirga kamogawensis</name>
    <dbReference type="NCBI Taxonomy" id="373891"/>
    <lineage>
        <taxon>Bacteria</taxon>
        <taxon>Pseudomonadati</taxon>
        <taxon>Bacteroidota</taxon>
        <taxon>Cytophagia</taxon>
        <taxon>Cytophagales</taxon>
        <taxon>Flammeovirgaceae</taxon>
        <taxon>Flammeovirga</taxon>
    </lineage>
</organism>
<dbReference type="InterPro" id="IPR001789">
    <property type="entry name" value="Sig_transdc_resp-reg_receiver"/>
</dbReference>
<dbReference type="SMART" id="SM00448">
    <property type="entry name" value="REC"/>
    <property type="match status" value="1"/>
</dbReference>
<sequence>MTNYNILLVDDDEASNIYSEIIIKQTGLVNKFAICKNGENALEYLLKIEGYLNDSSVFTPDLIFLDINMPIMNGMELLFEIDKHAIPVNVVMLTTSILEEDVQKALKYPFVKGFMNKPIKQEGLNDVINNLH</sequence>
<dbReference type="Pfam" id="PF00072">
    <property type="entry name" value="Response_reg"/>
    <property type="match status" value="1"/>
</dbReference>
<dbReference type="SUPFAM" id="SSF52172">
    <property type="entry name" value="CheY-like"/>
    <property type="match status" value="1"/>
</dbReference>
<evidence type="ECO:0000256" key="1">
    <source>
        <dbReference type="PROSITE-ProRule" id="PRU00169"/>
    </source>
</evidence>
<dbReference type="PANTHER" id="PTHR44520:SF2">
    <property type="entry name" value="RESPONSE REGULATOR RCP1"/>
    <property type="match status" value="1"/>
</dbReference>
<name>A0ABX8GV51_9BACT</name>
<gene>
    <name evidence="3" type="ORF">KM029_18620</name>
</gene>
<feature type="modified residue" description="4-aspartylphosphate" evidence="1">
    <location>
        <position position="66"/>
    </location>
</feature>
<dbReference type="InterPro" id="IPR011006">
    <property type="entry name" value="CheY-like_superfamily"/>
</dbReference>
<evidence type="ECO:0000313" key="3">
    <source>
        <dbReference type="EMBL" id="QWG07294.1"/>
    </source>
</evidence>
<dbReference type="Proteomes" id="UP000682802">
    <property type="component" value="Chromosome 1"/>
</dbReference>